<comment type="function">
    <text evidence="7">Participates in the barrier function of the cell envelope.</text>
</comment>
<dbReference type="PANTHER" id="PTHR30336:SF0">
    <property type="entry name" value="PROTEIN SANA"/>
    <property type="match status" value="1"/>
</dbReference>
<keyword evidence="2" id="KW-1003">Cell membrane</keyword>
<dbReference type="Pfam" id="PF02698">
    <property type="entry name" value="DUF218"/>
    <property type="match status" value="1"/>
</dbReference>
<name>A0ABV7ELM5_9GAMM</name>
<reference evidence="11" key="1">
    <citation type="journal article" date="2019" name="Int. J. Syst. Evol. Microbiol.">
        <title>The Global Catalogue of Microorganisms (GCM) 10K type strain sequencing project: providing services to taxonomists for standard genome sequencing and annotation.</title>
        <authorList>
            <consortium name="The Broad Institute Genomics Platform"/>
            <consortium name="The Broad Institute Genome Sequencing Center for Infectious Disease"/>
            <person name="Wu L."/>
            <person name="Ma J."/>
        </authorList>
    </citation>
    <scope>NUCLEOTIDE SEQUENCE [LARGE SCALE GENOMIC DNA]</scope>
    <source>
        <strain evidence="11">KCTC 52640</strain>
    </source>
</reference>
<organism evidence="10 11">
    <name type="scientific">Salinisphaera aquimarina</name>
    <dbReference type="NCBI Taxonomy" id="2094031"/>
    <lineage>
        <taxon>Bacteria</taxon>
        <taxon>Pseudomonadati</taxon>
        <taxon>Pseudomonadota</taxon>
        <taxon>Gammaproteobacteria</taxon>
        <taxon>Salinisphaerales</taxon>
        <taxon>Salinisphaeraceae</taxon>
        <taxon>Salinisphaera</taxon>
    </lineage>
</organism>
<dbReference type="InterPro" id="IPR051599">
    <property type="entry name" value="Cell_Envelope_Assoc"/>
</dbReference>
<dbReference type="Proteomes" id="UP001595462">
    <property type="component" value="Unassembled WGS sequence"/>
</dbReference>
<dbReference type="PANTHER" id="PTHR30336">
    <property type="entry name" value="INNER MEMBRANE PROTEIN, PROBABLE PERMEASE"/>
    <property type="match status" value="1"/>
</dbReference>
<keyword evidence="11" id="KW-1185">Reference proteome</keyword>
<keyword evidence="4" id="KW-0812">Transmembrane</keyword>
<evidence type="ECO:0000256" key="5">
    <source>
        <dbReference type="ARBA" id="ARBA00022989"/>
    </source>
</evidence>
<keyword evidence="5" id="KW-1133">Transmembrane helix</keyword>
<dbReference type="InterPro" id="IPR003848">
    <property type="entry name" value="DUF218"/>
</dbReference>
<evidence type="ECO:0000313" key="11">
    <source>
        <dbReference type="Proteomes" id="UP001595462"/>
    </source>
</evidence>
<accession>A0ABV7ELM5</accession>
<gene>
    <name evidence="10" type="ORF">ACFOSU_02360</name>
</gene>
<evidence type="ECO:0000256" key="8">
    <source>
        <dbReference type="SAM" id="MobiDB-lite"/>
    </source>
</evidence>
<feature type="region of interest" description="Disordered" evidence="8">
    <location>
        <begin position="254"/>
        <end position="282"/>
    </location>
</feature>
<evidence type="ECO:0000256" key="6">
    <source>
        <dbReference type="ARBA" id="ARBA00023136"/>
    </source>
</evidence>
<protein>
    <submittedName>
        <fullName evidence="10">Vancomycin high temperature exclusion protein</fullName>
    </submittedName>
</protein>
<keyword evidence="6" id="KW-0472">Membrane</keyword>
<evidence type="ECO:0000313" key="10">
    <source>
        <dbReference type="EMBL" id="MFC3102730.1"/>
    </source>
</evidence>
<dbReference type="EMBL" id="JBHRSS010000001">
    <property type="protein sequence ID" value="MFC3102730.1"/>
    <property type="molecule type" value="Genomic_DNA"/>
</dbReference>
<evidence type="ECO:0000259" key="9">
    <source>
        <dbReference type="Pfam" id="PF02698"/>
    </source>
</evidence>
<evidence type="ECO:0000256" key="1">
    <source>
        <dbReference type="ARBA" id="ARBA00004377"/>
    </source>
</evidence>
<dbReference type="RefSeq" id="WP_380686073.1">
    <property type="nucleotide sequence ID" value="NZ_JBHRSS010000001.1"/>
</dbReference>
<dbReference type="CDD" id="cd06259">
    <property type="entry name" value="YdcF-like"/>
    <property type="match status" value="1"/>
</dbReference>
<comment type="subcellular location">
    <subcellularLocation>
        <location evidence="1">Cell inner membrane</location>
        <topology evidence="1">Single-pass membrane protein</topology>
    </subcellularLocation>
</comment>
<evidence type="ECO:0000256" key="2">
    <source>
        <dbReference type="ARBA" id="ARBA00022475"/>
    </source>
</evidence>
<comment type="caution">
    <text evidence="10">The sequence shown here is derived from an EMBL/GenBank/DDBJ whole genome shotgun (WGS) entry which is preliminary data.</text>
</comment>
<evidence type="ECO:0000256" key="3">
    <source>
        <dbReference type="ARBA" id="ARBA00022519"/>
    </source>
</evidence>
<sequence length="282" mass="31168">MTASSATTPVSLRTPWRMPSMAGLRLAASIGLSGLGCLLLAMMAANAWVVSATRDHIFDDIDRLGAHDVGVVLGTSPYTRYGNRNLLFTHRMIAAAELYAAGRVRHLLVSGANPDSTYNEPRKMYQALRRLGVPDAALTLDFAGFRTLDSIVRAKRIFGLDNYVIVSQRYHDYRALFIARYNGIHAVAYSRPEEDRRQPLRAEAREYLARVKAVVDLFLLSTRPRFLGPPRPIEIEPVEPFDFLIRSELIDPDGMLYGKPPSPKEAGDAAGPDGDTQAAQPD</sequence>
<feature type="domain" description="DUF218" evidence="9">
    <location>
        <begin position="68"/>
        <end position="208"/>
    </location>
</feature>
<keyword evidence="3" id="KW-0997">Cell inner membrane</keyword>
<proteinExistence type="predicted"/>
<evidence type="ECO:0000256" key="4">
    <source>
        <dbReference type="ARBA" id="ARBA00022692"/>
    </source>
</evidence>
<evidence type="ECO:0000256" key="7">
    <source>
        <dbReference type="ARBA" id="ARBA00037355"/>
    </source>
</evidence>